<proteinExistence type="inferred from homology"/>
<dbReference type="AlphaFoldDB" id="A0A6N1C9N7"/>
<dbReference type="Pfam" id="PF02321">
    <property type="entry name" value="OEP"/>
    <property type="match status" value="2"/>
</dbReference>
<evidence type="ECO:0000256" key="5">
    <source>
        <dbReference type="ARBA" id="ARBA00023139"/>
    </source>
</evidence>
<dbReference type="EMBL" id="CP048810">
    <property type="protein sequence ID" value="QKS81002.1"/>
    <property type="molecule type" value="Genomic_DNA"/>
</dbReference>
<accession>A0A6N1C9N7</accession>
<dbReference type="InterPro" id="IPR003423">
    <property type="entry name" value="OMP_efflux"/>
</dbReference>
<evidence type="ECO:0000256" key="3">
    <source>
        <dbReference type="ARBA" id="ARBA00022692"/>
    </source>
</evidence>
<feature type="signal peptide" evidence="8">
    <location>
        <begin position="1"/>
        <end position="25"/>
    </location>
</feature>
<keyword evidence="3 8" id="KW-0812">Transmembrane</keyword>
<name>A0A6N1C9N7_9PSED</name>
<dbReference type="InterPro" id="IPR010131">
    <property type="entry name" value="MdtP/NodT-like"/>
</dbReference>
<keyword evidence="2 8" id="KW-1134">Transmembrane beta strand</keyword>
<evidence type="ECO:0000313" key="9">
    <source>
        <dbReference type="EMBL" id="QKS81002.1"/>
    </source>
</evidence>
<sequence length="458" mass="50169">MINRTSLMTLALLSALAGCSSPMQEGSPTAGDQMHGQDLAPSLATQLPRWWEGFNDPALNSLMESALRNNLDLASAVERVREVRAQRRLAAAQRYPDIGLAANYDRSRTALNGTNEDYFYGMDLSWEVDLFGRLKALRNEADAQLKASQQDYLSLRISLMAEVANNYLQYRLARRVEQIASEASTAQKQTADVTRARLEQGTSNRLDLERIESQVAVTLAEVPVARQQAETARYNLAYLLASEQSVVDRLLAGEDPAAVPPSPSALSLSSVPVEVLRERPDVRAAEQRLQAAGEFLAAEKAARYPQLTLGLLSGFEQGAGASTWALSTQLFQPLFDFGRISSRIEAGDARHEQARLAYKSSLLQALREVHTAFQAYNQGVERQGNLDQATVAAVRAVDLAKQQYAAGTVSMLEVLDAERSLFDVQRSQVQARADVALRWVEINRTLGIAPPGPAIATL</sequence>
<dbReference type="NCBIfam" id="TIGR01845">
    <property type="entry name" value="outer_NodT"/>
    <property type="match status" value="1"/>
</dbReference>
<gene>
    <name evidence="9" type="ORF">GN234_03155</name>
</gene>
<dbReference type="GO" id="GO:0009279">
    <property type="term" value="C:cell outer membrane"/>
    <property type="evidence" value="ECO:0007669"/>
    <property type="project" value="UniProtKB-SubCell"/>
</dbReference>
<protein>
    <submittedName>
        <fullName evidence="9">TolC family protein</fullName>
    </submittedName>
</protein>
<dbReference type="KEGG" id="pbz:GN234_03155"/>
<evidence type="ECO:0000256" key="7">
    <source>
        <dbReference type="ARBA" id="ARBA00023288"/>
    </source>
</evidence>
<keyword evidence="5 8" id="KW-0564">Palmitate</keyword>
<feature type="chain" id="PRO_5027147510" evidence="8">
    <location>
        <begin position="26"/>
        <end position="458"/>
    </location>
</feature>
<keyword evidence="4 8" id="KW-0472">Membrane</keyword>
<keyword evidence="7 8" id="KW-0449">Lipoprotein</keyword>
<dbReference type="Gene3D" id="2.20.200.10">
    <property type="entry name" value="Outer membrane efflux proteins (OEP)"/>
    <property type="match status" value="1"/>
</dbReference>
<comment type="subcellular location">
    <subcellularLocation>
        <location evidence="8">Cell outer membrane</location>
        <topology evidence="8">Lipid-anchor</topology>
    </subcellularLocation>
</comment>
<dbReference type="SUPFAM" id="SSF56954">
    <property type="entry name" value="Outer membrane efflux proteins (OEP)"/>
    <property type="match status" value="1"/>
</dbReference>
<keyword evidence="8" id="KW-0732">Signal</keyword>
<keyword evidence="10" id="KW-1185">Reference proteome</keyword>
<dbReference type="GO" id="GO:0015562">
    <property type="term" value="F:efflux transmembrane transporter activity"/>
    <property type="evidence" value="ECO:0007669"/>
    <property type="project" value="InterPro"/>
</dbReference>
<organism evidence="9 10">
    <name type="scientific">Pseudomonas bijieensis</name>
    <dbReference type="NCBI Taxonomy" id="2681983"/>
    <lineage>
        <taxon>Bacteria</taxon>
        <taxon>Pseudomonadati</taxon>
        <taxon>Pseudomonadota</taxon>
        <taxon>Gammaproteobacteria</taxon>
        <taxon>Pseudomonadales</taxon>
        <taxon>Pseudomonadaceae</taxon>
        <taxon>Pseudomonas</taxon>
    </lineage>
</organism>
<evidence type="ECO:0000256" key="4">
    <source>
        <dbReference type="ARBA" id="ARBA00023136"/>
    </source>
</evidence>
<evidence type="ECO:0000256" key="1">
    <source>
        <dbReference type="ARBA" id="ARBA00007613"/>
    </source>
</evidence>
<keyword evidence="6" id="KW-0998">Cell outer membrane</keyword>
<evidence type="ECO:0000256" key="8">
    <source>
        <dbReference type="RuleBase" id="RU362097"/>
    </source>
</evidence>
<dbReference type="PANTHER" id="PTHR30203">
    <property type="entry name" value="OUTER MEMBRANE CATION EFFLUX PROTEIN"/>
    <property type="match status" value="1"/>
</dbReference>
<reference evidence="9 10" key="1">
    <citation type="submission" date="2020-02" db="EMBL/GenBank/DDBJ databases">
        <authorList>
            <person name="Liang J."/>
        </authorList>
    </citation>
    <scope>NUCLEOTIDE SEQUENCE [LARGE SCALE GENOMIC DNA]</scope>
    <source>
        <strain evidence="9 10">L22-9</strain>
    </source>
</reference>
<evidence type="ECO:0000256" key="6">
    <source>
        <dbReference type="ARBA" id="ARBA00023237"/>
    </source>
</evidence>
<comment type="similarity">
    <text evidence="1 8">Belongs to the outer membrane factor (OMF) (TC 1.B.17) family.</text>
</comment>
<dbReference type="PROSITE" id="PS51257">
    <property type="entry name" value="PROKAR_LIPOPROTEIN"/>
    <property type="match status" value="1"/>
</dbReference>
<evidence type="ECO:0000256" key="2">
    <source>
        <dbReference type="ARBA" id="ARBA00022452"/>
    </source>
</evidence>
<dbReference type="Gene3D" id="1.20.1600.10">
    <property type="entry name" value="Outer membrane efflux proteins (OEP)"/>
    <property type="match status" value="1"/>
</dbReference>
<evidence type="ECO:0000313" key="10">
    <source>
        <dbReference type="Proteomes" id="UP000509545"/>
    </source>
</evidence>
<dbReference type="RefSeq" id="WP_176687859.1">
    <property type="nucleotide sequence ID" value="NZ_CP048810.1"/>
</dbReference>
<dbReference type="Proteomes" id="UP000509545">
    <property type="component" value="Chromosome"/>
</dbReference>